<evidence type="ECO:0000313" key="2">
    <source>
        <dbReference type="EMBL" id="OYD14873.1"/>
    </source>
</evidence>
<accession>A0A235BQX0</accession>
<feature type="region of interest" description="Disordered" evidence="1">
    <location>
        <begin position="50"/>
        <end position="77"/>
    </location>
</feature>
<dbReference type="AlphaFoldDB" id="A0A235BQX0"/>
<dbReference type="EMBL" id="NOZP01000134">
    <property type="protein sequence ID" value="OYD14873.1"/>
    <property type="molecule type" value="Genomic_DNA"/>
</dbReference>
<gene>
    <name evidence="2" type="ORF">CH330_07465</name>
</gene>
<evidence type="ECO:0000256" key="1">
    <source>
        <dbReference type="SAM" id="MobiDB-lite"/>
    </source>
</evidence>
<proteinExistence type="predicted"/>
<comment type="caution">
    <text evidence="2">The sequence shown here is derived from an EMBL/GenBank/DDBJ whole genome shotgun (WGS) entry which is preliminary data.</text>
</comment>
<organism evidence="2 3">
    <name type="scientific">candidate division WOR-3 bacterium JGI_Cruoil_03_51_56</name>
    <dbReference type="NCBI Taxonomy" id="1973747"/>
    <lineage>
        <taxon>Bacteria</taxon>
        <taxon>Bacteria division WOR-3</taxon>
    </lineage>
</organism>
<reference evidence="2 3" key="1">
    <citation type="submission" date="2017-07" db="EMBL/GenBank/DDBJ databases">
        <title>Recovery of genomes from metagenomes via a dereplication, aggregation, and scoring strategy.</title>
        <authorList>
            <person name="Sieber C.M."/>
            <person name="Probst A.J."/>
            <person name="Sharrar A."/>
            <person name="Thomas B.C."/>
            <person name="Hess M."/>
            <person name="Tringe S.G."/>
            <person name="Banfield J.F."/>
        </authorList>
    </citation>
    <scope>NUCLEOTIDE SEQUENCE [LARGE SCALE GENOMIC DNA]</scope>
    <source>
        <strain evidence="2">JGI_Cruoil_03_51_56</strain>
    </source>
</reference>
<name>A0A235BQX0_UNCW3</name>
<dbReference type="Proteomes" id="UP000215559">
    <property type="component" value="Unassembled WGS sequence"/>
</dbReference>
<protein>
    <submittedName>
        <fullName evidence="2">Uncharacterized protein</fullName>
    </submittedName>
</protein>
<sequence length="77" mass="9210">MLQYSLHRSKPNKPWESENVILHSIEEKGFHFCKRIGNLVRRQEENPAVRLQTKPEIRPVANQPIKRKDKRQLKPIE</sequence>
<evidence type="ECO:0000313" key="3">
    <source>
        <dbReference type="Proteomes" id="UP000215559"/>
    </source>
</evidence>